<protein>
    <submittedName>
        <fullName evidence="3">Uncharacterized protein</fullName>
    </submittedName>
</protein>
<comment type="caution">
    <text evidence="3">The sequence shown here is derived from an EMBL/GenBank/DDBJ whole genome shotgun (WGS) entry which is preliminary data.</text>
</comment>
<accession>A0AAD5DZZ8</accession>
<feature type="compositionally biased region" description="Polar residues" evidence="1">
    <location>
        <begin position="35"/>
        <end position="44"/>
    </location>
</feature>
<evidence type="ECO:0000256" key="1">
    <source>
        <dbReference type="SAM" id="MobiDB-lite"/>
    </source>
</evidence>
<reference evidence="3" key="1">
    <citation type="submission" date="2020-11" db="EMBL/GenBank/DDBJ databases">
        <title>Chlorella ohadii genome sequencing and assembly.</title>
        <authorList>
            <person name="Murik O."/>
            <person name="Treves H."/>
            <person name="Kedem I."/>
            <person name="Shotland Y."/>
            <person name="Kaplan A."/>
        </authorList>
    </citation>
    <scope>NUCLEOTIDE SEQUENCE</scope>
    <source>
        <strain evidence="3">1</strain>
    </source>
</reference>
<keyword evidence="2" id="KW-0732">Signal</keyword>
<dbReference type="AlphaFoldDB" id="A0AAD5DZZ8"/>
<feature type="region of interest" description="Disordered" evidence="1">
    <location>
        <begin position="35"/>
        <end position="76"/>
    </location>
</feature>
<keyword evidence="4" id="KW-1185">Reference proteome</keyword>
<evidence type="ECO:0000313" key="3">
    <source>
        <dbReference type="EMBL" id="KAI7845379.1"/>
    </source>
</evidence>
<proteinExistence type="predicted"/>
<feature type="signal peptide" evidence="2">
    <location>
        <begin position="1"/>
        <end position="26"/>
    </location>
</feature>
<dbReference type="EMBL" id="JADXDR010000018">
    <property type="protein sequence ID" value="KAI7845379.1"/>
    <property type="molecule type" value="Genomic_DNA"/>
</dbReference>
<sequence>MALSAPLLVSLLLLAAAACPARGARAWVPERLLQQGGSPESSGANGAESKPEPIGVIQGPTYGGGGGTAAAPAAETPSSPYRFADVGSGSAADVQAAIAAGNAAGFAAAVAAAGPEAAGRAVTDAIRQGRGPTIVQMVNEANGASSDAFLTGLWPAMCVEPPSASQTMAAAIAAGGAAARAAAEAATVGARQCCGSTLVTLSQAAAASPSFTKALGDELKASGLSLPDCAAPMPLDKELGITDASAHATTAPGEQLEQTPASRAVGALALGIAPLPEAPPAAIAAPIAAGAPVAEASQPLAAPEYSASGGSGGR</sequence>
<evidence type="ECO:0000256" key="2">
    <source>
        <dbReference type="SAM" id="SignalP"/>
    </source>
</evidence>
<evidence type="ECO:0000313" key="4">
    <source>
        <dbReference type="Proteomes" id="UP001205105"/>
    </source>
</evidence>
<organism evidence="3 4">
    <name type="scientific">Chlorella ohadii</name>
    <dbReference type="NCBI Taxonomy" id="2649997"/>
    <lineage>
        <taxon>Eukaryota</taxon>
        <taxon>Viridiplantae</taxon>
        <taxon>Chlorophyta</taxon>
        <taxon>core chlorophytes</taxon>
        <taxon>Trebouxiophyceae</taxon>
        <taxon>Chlorellales</taxon>
        <taxon>Chlorellaceae</taxon>
        <taxon>Chlorella clade</taxon>
        <taxon>Chlorella</taxon>
    </lineage>
</organism>
<name>A0AAD5DZZ8_9CHLO</name>
<dbReference type="Proteomes" id="UP001205105">
    <property type="component" value="Unassembled WGS sequence"/>
</dbReference>
<feature type="chain" id="PRO_5041898545" evidence="2">
    <location>
        <begin position="27"/>
        <end position="314"/>
    </location>
</feature>
<gene>
    <name evidence="3" type="ORF">COHA_001085</name>
</gene>